<evidence type="ECO:0000313" key="2">
    <source>
        <dbReference type="Proteomes" id="UP000717534"/>
    </source>
</evidence>
<dbReference type="SUPFAM" id="SSF109998">
    <property type="entry name" value="Triger factor/SurA peptide-binding domain-like"/>
    <property type="match status" value="1"/>
</dbReference>
<evidence type="ECO:0008006" key="3">
    <source>
        <dbReference type="Google" id="ProtNLM"/>
    </source>
</evidence>
<proteinExistence type="predicted"/>
<keyword evidence="2" id="KW-1185">Reference proteome</keyword>
<comment type="caution">
    <text evidence="1">The sequence shown here is derived from an EMBL/GenBank/DDBJ whole genome shotgun (WGS) entry which is preliminary data.</text>
</comment>
<name>A0ABS3AWT7_9BACT</name>
<dbReference type="EMBL" id="JAFITO010000017">
    <property type="protein sequence ID" value="MBN4068471.1"/>
    <property type="molecule type" value="Genomic_DNA"/>
</dbReference>
<reference evidence="1 2" key="1">
    <citation type="submission" date="2021-02" db="EMBL/GenBank/DDBJ databases">
        <title>Activity-based single-cell genomes from oceanic crustal fluid captures similar information to metagenomic and metatranscriptomic surveys with orders of magnitude less sampling.</title>
        <authorList>
            <person name="D'Angelo T.S."/>
            <person name="Orcutt B.N."/>
        </authorList>
    </citation>
    <scope>NUCLEOTIDE SEQUENCE [LARGE SCALE GENOMIC DNA]</scope>
    <source>
        <strain evidence="1">AH-315-G02</strain>
    </source>
</reference>
<dbReference type="Proteomes" id="UP000717534">
    <property type="component" value="Unassembled WGS sequence"/>
</dbReference>
<sequence length="250" mass="28815">MKYLLIILSIVIFSSMVSFYYLLPPEPMSVQDVAFHVNGHPVSRETVEGQHRKTGYHSADREGDFEALVTKQLLIKEAQRLGLDRKKDFRMALKNYYEQSLINVLTDHTIASMEVKISEQDIDQYLASSGSIFTFTQIPLEKGEPIDEQSQQNSVLFDDLSESLRLLLATMQVGEQVGQFETGTEVSLIRLDKIERDDAFEPVAYDRDRIRDQLENYRKSMEMERWINGLRSRASIIVSDGVKRNDEKQL</sequence>
<organism evidence="1 2">
    <name type="scientific">Desulfotalea psychrophila</name>
    <dbReference type="NCBI Taxonomy" id="84980"/>
    <lineage>
        <taxon>Bacteria</taxon>
        <taxon>Pseudomonadati</taxon>
        <taxon>Thermodesulfobacteriota</taxon>
        <taxon>Desulfobulbia</taxon>
        <taxon>Desulfobulbales</taxon>
        <taxon>Desulfocapsaceae</taxon>
        <taxon>Desulfotalea</taxon>
    </lineage>
</organism>
<gene>
    <name evidence="1" type="ORF">JYU06_02970</name>
</gene>
<accession>A0ABS3AWT7</accession>
<dbReference type="InterPro" id="IPR027304">
    <property type="entry name" value="Trigger_fact/SurA_dom_sf"/>
</dbReference>
<protein>
    <recommendedName>
        <fullName evidence="3">PpiC domain-containing protein</fullName>
    </recommendedName>
</protein>
<evidence type="ECO:0000313" key="1">
    <source>
        <dbReference type="EMBL" id="MBN4068471.1"/>
    </source>
</evidence>